<evidence type="ECO:0000313" key="4">
    <source>
        <dbReference type="EMBL" id="GAY46216.1"/>
    </source>
</evidence>
<gene>
    <name evidence="4" type="ORF">CUMW_095280</name>
</gene>
<feature type="compositionally biased region" description="Polar residues" evidence="2">
    <location>
        <begin position="1023"/>
        <end position="1039"/>
    </location>
</feature>
<feature type="compositionally biased region" description="Basic and acidic residues" evidence="2">
    <location>
        <begin position="648"/>
        <end position="657"/>
    </location>
</feature>
<dbReference type="PANTHER" id="PTHR37253">
    <property type="entry name" value="PROTEIN GAMETE EXPRESSED 3"/>
    <property type="match status" value="1"/>
</dbReference>
<protein>
    <recommendedName>
        <fullName evidence="3">CCHC-type domain-containing protein</fullName>
    </recommendedName>
</protein>
<feature type="compositionally biased region" description="Basic and acidic residues" evidence="2">
    <location>
        <begin position="1218"/>
        <end position="1228"/>
    </location>
</feature>
<dbReference type="PROSITE" id="PS50158">
    <property type="entry name" value="ZF_CCHC"/>
    <property type="match status" value="1"/>
</dbReference>
<dbReference type="AlphaFoldDB" id="A0A2H5P1H0"/>
<feature type="domain" description="CCHC-type" evidence="3">
    <location>
        <begin position="988"/>
        <end position="1004"/>
    </location>
</feature>
<feature type="compositionally biased region" description="Basic and acidic residues" evidence="2">
    <location>
        <begin position="1163"/>
        <end position="1186"/>
    </location>
</feature>
<feature type="region of interest" description="Disordered" evidence="2">
    <location>
        <begin position="999"/>
        <end position="1043"/>
    </location>
</feature>
<dbReference type="InterPro" id="IPR001878">
    <property type="entry name" value="Znf_CCHC"/>
</dbReference>
<keyword evidence="1" id="KW-0862">Zinc</keyword>
<sequence>MQDIGFDSFHSYLSCFPFLTFASFSSSAKVPYRRSAFRLSKPLIGEDGKIYACSEKTLFAFESNGTIAWSLDLDFTCNIGTAPVHGGTGEVYIVAENRVLKVDLLKIGTSESATQVFYGTGSGKGGTGAIAGIAVSTSSSSVYINVKRRALFAFMTHGQLLWSAGPVLDQLGYRQGCTKTDVDCYFTSVPVIDQCEGSIYISNTQGELYSLSARSPYFNWIQDLSSFDKAFTLTPGNNGYLYVTIPVRALVLALDTSSGNILWHKSVGPLGSAEYAPVVDSNGWISVGSLDGLLYSFSPSGVLNKFSKSDTSDSVIQVSPLLDCSAYAVYISQTEMNQKITCTSGEYTFVSTMNPKSAVFSLLVPSTGAIYWSESYPGQFSSLLSKSDLQHFVLDESLVLAFLTASSKIFSSKHTHIHQVFLIPFKESTSYVSKIDEFMMMQRLATRCHAVLSKLVASCSQTRPKLPSIYTVLLVLAVLVRFCCIFWRKKKLQGQHLGNFLEKRRSLQLKKKAFDRSITELEKKVAEDAVANEVIKKISSLVRERRSVERKLSTTYSLGRDEAAASSESKSLPPVYDAKSRSYSFQGAKKESVTIFHTLSATSSAESSSERETSWVSEDKDQSTAKAKAKAKAKAPIKAESSSDGDGIMDKEYRRSPSEPASSSRGFINPLLLKQEKLQDKGEVVESMSSSIRSMLLLKRRRTLVVHLMQGIWAVDQGSSYIGYLPFCLYMEAEDVIDLLASSPSGCEEENNEMPGRDGEPGKSDFQPNDSEKKEDDSNGESMELNELNVEIEDGQLIEEGEVGKDVVDDSNVNVEGTTTVELAETIVESDSRIHVQNGCLEVGNRSPNHNRMKDVSSTSGVKRARMTLDEEQPSVHVIYNSLTRASKQKLEELLQQWSEWQAQFGSSSNDPNEGIEFGEQTFFPAIRVGKAKGPAVSFWIDNQTRNQQNKNFIPSDSHSTPLYDRGYALGLTSGDGSSLEIIDDASRCFNCGSYSHSLKECPKPRDKDAVNNARKQHKSKRNQNSASRNPMRYYQNSAGGKYDGLRPGALDAETRQLLGLGELDPPPWLHRMRELGYPPGYLDSEDDDQPSGITIYADREIKEGQEDGEIIETGSPASKRKMTTEFPGINAPIPENADERLWAARPSSSDSSRDRSHHRLNHHSESISRGRYHEQRWSRDYRDDGPPGVDPVSSYPPRYGGYDYYSSHSRSPTRGRSYSDRDRDDYASHGSYSSPYSNRHTSPPDYDLDRYRDDYSREYLSRSMDEYDRFRPRGRWW</sequence>
<feature type="compositionally biased region" description="Polar residues" evidence="2">
    <location>
        <begin position="1231"/>
        <end position="1242"/>
    </location>
</feature>
<proteinExistence type="predicted"/>
<feature type="region of interest" description="Disordered" evidence="2">
    <location>
        <begin position="743"/>
        <end position="783"/>
    </location>
</feature>
<dbReference type="InterPro" id="IPR015943">
    <property type="entry name" value="WD40/YVTN_repeat-like_dom_sf"/>
</dbReference>
<dbReference type="Proteomes" id="UP000236630">
    <property type="component" value="Unassembled WGS sequence"/>
</dbReference>
<dbReference type="PANTHER" id="PTHR37253:SF1">
    <property type="entry name" value="PROTEIN GAMETE EXPRESSED 3"/>
    <property type="match status" value="1"/>
</dbReference>
<dbReference type="EMBL" id="BDQV01000032">
    <property type="protein sequence ID" value="GAY46216.1"/>
    <property type="molecule type" value="Genomic_DNA"/>
</dbReference>
<feature type="compositionally biased region" description="Basic and acidic residues" evidence="2">
    <location>
        <begin position="608"/>
        <end position="623"/>
    </location>
</feature>
<name>A0A2H5P1H0_CITUN</name>
<feature type="region of interest" description="Disordered" evidence="2">
    <location>
        <begin position="600"/>
        <end position="666"/>
    </location>
</feature>
<dbReference type="GO" id="GO:0009793">
    <property type="term" value="P:embryo development ending in seed dormancy"/>
    <property type="evidence" value="ECO:0007669"/>
    <property type="project" value="TreeGrafter"/>
</dbReference>
<dbReference type="GO" id="GO:0003676">
    <property type="term" value="F:nucleic acid binding"/>
    <property type="evidence" value="ECO:0007669"/>
    <property type="project" value="InterPro"/>
</dbReference>
<feature type="region of interest" description="Disordered" evidence="2">
    <location>
        <begin position="1103"/>
        <end position="1251"/>
    </location>
</feature>
<dbReference type="SUPFAM" id="SSF50998">
    <property type="entry name" value="Quinoprotein alcohol dehydrogenase-like"/>
    <property type="match status" value="1"/>
</dbReference>
<dbReference type="InterPro" id="IPR045301">
    <property type="entry name" value="GEX3-like"/>
</dbReference>
<dbReference type="InterPro" id="IPR018391">
    <property type="entry name" value="PQQ_b-propeller_rpt"/>
</dbReference>
<dbReference type="InterPro" id="IPR011047">
    <property type="entry name" value="Quinoprotein_ADH-like_sf"/>
</dbReference>
<dbReference type="GO" id="GO:0010183">
    <property type="term" value="P:pollen tube guidance"/>
    <property type="evidence" value="ECO:0007669"/>
    <property type="project" value="TreeGrafter"/>
</dbReference>
<dbReference type="InterPro" id="IPR006568">
    <property type="entry name" value="PSP_pro-rich"/>
</dbReference>
<evidence type="ECO:0000256" key="1">
    <source>
        <dbReference type="PROSITE-ProRule" id="PRU00047"/>
    </source>
</evidence>
<evidence type="ECO:0000256" key="2">
    <source>
        <dbReference type="SAM" id="MobiDB-lite"/>
    </source>
</evidence>
<dbReference type="Gene3D" id="2.130.10.10">
    <property type="entry name" value="YVTN repeat-like/Quinoprotein amine dehydrogenase"/>
    <property type="match status" value="1"/>
</dbReference>
<dbReference type="GO" id="GO:0005886">
    <property type="term" value="C:plasma membrane"/>
    <property type="evidence" value="ECO:0007669"/>
    <property type="project" value="TreeGrafter"/>
</dbReference>
<dbReference type="GO" id="GO:0008270">
    <property type="term" value="F:zinc ion binding"/>
    <property type="evidence" value="ECO:0007669"/>
    <property type="project" value="UniProtKB-KW"/>
</dbReference>
<keyword evidence="1" id="KW-0863">Zinc-finger</keyword>
<organism evidence="4 5">
    <name type="scientific">Citrus unshiu</name>
    <name type="common">Satsuma mandarin</name>
    <name type="synonym">Citrus nobilis var. unshiu</name>
    <dbReference type="NCBI Taxonomy" id="55188"/>
    <lineage>
        <taxon>Eukaryota</taxon>
        <taxon>Viridiplantae</taxon>
        <taxon>Streptophyta</taxon>
        <taxon>Embryophyta</taxon>
        <taxon>Tracheophyta</taxon>
        <taxon>Spermatophyta</taxon>
        <taxon>Magnoliopsida</taxon>
        <taxon>eudicotyledons</taxon>
        <taxon>Gunneridae</taxon>
        <taxon>Pentapetalae</taxon>
        <taxon>rosids</taxon>
        <taxon>malvids</taxon>
        <taxon>Sapindales</taxon>
        <taxon>Rutaceae</taxon>
        <taxon>Aurantioideae</taxon>
        <taxon>Citrus</taxon>
    </lineage>
</organism>
<reference evidence="4 5" key="1">
    <citation type="journal article" date="2017" name="Front. Genet.">
        <title>Draft sequencing of the heterozygous diploid genome of Satsuma (Citrus unshiu Marc.) using a hybrid assembly approach.</title>
        <authorList>
            <person name="Shimizu T."/>
            <person name="Tanizawa Y."/>
            <person name="Mochizuki T."/>
            <person name="Nagasaki H."/>
            <person name="Yoshioka T."/>
            <person name="Toyoda A."/>
            <person name="Fujiyama A."/>
            <person name="Kaminuma E."/>
            <person name="Nakamura Y."/>
        </authorList>
    </citation>
    <scope>NUCLEOTIDE SEQUENCE [LARGE SCALE GENOMIC DNA]</scope>
    <source>
        <strain evidence="5">cv. Miyagawa wase</strain>
    </source>
</reference>
<keyword evidence="1" id="KW-0479">Metal-binding</keyword>
<feature type="compositionally biased region" description="Polar residues" evidence="2">
    <location>
        <begin position="846"/>
        <end position="861"/>
    </location>
</feature>
<dbReference type="SMART" id="SM00564">
    <property type="entry name" value="PQQ"/>
    <property type="match status" value="3"/>
</dbReference>
<accession>A0A2H5P1H0</accession>
<dbReference type="Pfam" id="PF04046">
    <property type="entry name" value="PSP"/>
    <property type="match status" value="1"/>
</dbReference>
<keyword evidence="5" id="KW-1185">Reference proteome</keyword>
<dbReference type="STRING" id="55188.A0A2H5P1H0"/>
<feature type="compositionally biased region" description="Basic and acidic residues" evidence="2">
    <location>
        <begin position="999"/>
        <end position="1010"/>
    </location>
</feature>
<evidence type="ECO:0000313" key="5">
    <source>
        <dbReference type="Proteomes" id="UP000236630"/>
    </source>
</evidence>
<comment type="caution">
    <text evidence="4">The sequence shown here is derived from an EMBL/GenBank/DDBJ whole genome shotgun (WGS) entry which is preliminary data.</text>
</comment>
<dbReference type="SMART" id="SM00581">
    <property type="entry name" value="PSP"/>
    <property type="match status" value="1"/>
</dbReference>
<feature type="region of interest" description="Disordered" evidence="2">
    <location>
        <begin position="841"/>
        <end position="862"/>
    </location>
</feature>
<evidence type="ECO:0000259" key="3">
    <source>
        <dbReference type="PROSITE" id="PS50158"/>
    </source>
</evidence>